<dbReference type="Gene3D" id="1.10.630.10">
    <property type="entry name" value="Cytochrome P450"/>
    <property type="match status" value="1"/>
</dbReference>
<evidence type="ECO:0000256" key="6">
    <source>
        <dbReference type="ARBA" id="ARBA00023033"/>
    </source>
</evidence>
<keyword evidence="5 7" id="KW-0408">Iron</keyword>
<dbReference type="Proteomes" id="UP000199213">
    <property type="component" value="Unassembled WGS sequence"/>
</dbReference>
<evidence type="ECO:0000256" key="4">
    <source>
        <dbReference type="ARBA" id="ARBA00023002"/>
    </source>
</evidence>
<dbReference type="EMBL" id="FNFM01000001">
    <property type="protein sequence ID" value="SDJ64019.1"/>
    <property type="molecule type" value="Genomic_DNA"/>
</dbReference>
<evidence type="ECO:0000256" key="1">
    <source>
        <dbReference type="ARBA" id="ARBA00010617"/>
    </source>
</evidence>
<dbReference type="PRINTS" id="PR00385">
    <property type="entry name" value="P450"/>
</dbReference>
<comment type="similarity">
    <text evidence="1 7">Belongs to the cytochrome P450 family.</text>
</comment>
<evidence type="ECO:0000256" key="3">
    <source>
        <dbReference type="ARBA" id="ARBA00022723"/>
    </source>
</evidence>
<dbReference type="InterPro" id="IPR036396">
    <property type="entry name" value="Cyt_P450_sf"/>
</dbReference>
<keyword evidence="4 7" id="KW-0560">Oxidoreductase</keyword>
<dbReference type="PRINTS" id="PR00359">
    <property type="entry name" value="BP450"/>
</dbReference>
<keyword evidence="9" id="KW-1185">Reference proteome</keyword>
<dbReference type="Pfam" id="PF00067">
    <property type="entry name" value="p450"/>
    <property type="match status" value="1"/>
</dbReference>
<dbReference type="PROSITE" id="PS00086">
    <property type="entry name" value="CYTOCHROME_P450"/>
    <property type="match status" value="1"/>
</dbReference>
<dbReference type="OrthoDB" id="3664945at2"/>
<dbReference type="RefSeq" id="WP_092625121.1">
    <property type="nucleotide sequence ID" value="NZ_FNFM01000001.1"/>
</dbReference>
<dbReference type="InterPro" id="IPR001128">
    <property type="entry name" value="Cyt_P450"/>
</dbReference>
<dbReference type="InterPro" id="IPR017972">
    <property type="entry name" value="Cyt_P450_CS"/>
</dbReference>
<accession>A0A1G8VDJ3</accession>
<proteinExistence type="inferred from homology"/>
<dbReference type="PANTHER" id="PTHR46696:SF1">
    <property type="entry name" value="CYTOCHROME P450 YJIB-RELATED"/>
    <property type="match status" value="1"/>
</dbReference>
<dbReference type="GO" id="GO:0005506">
    <property type="term" value="F:iron ion binding"/>
    <property type="evidence" value="ECO:0007669"/>
    <property type="project" value="InterPro"/>
</dbReference>
<keyword evidence="2 7" id="KW-0349">Heme</keyword>
<evidence type="ECO:0000313" key="9">
    <source>
        <dbReference type="Proteomes" id="UP000199213"/>
    </source>
</evidence>
<gene>
    <name evidence="8" type="ORF">SAMN04487820_10110</name>
</gene>
<dbReference type="GO" id="GO:0020037">
    <property type="term" value="F:heme binding"/>
    <property type="evidence" value="ECO:0007669"/>
    <property type="project" value="InterPro"/>
</dbReference>
<dbReference type="CDD" id="cd11030">
    <property type="entry name" value="CYP105-like"/>
    <property type="match status" value="1"/>
</dbReference>
<sequence>MNEPKPLPIAARAEGCPFTPADELYEMQRSEELPRIMVPSPLLDEFEAATITRYEDAKNALSDTRLRMGFVFDPEAPRTMLNQPGNLLNYNGADHSRLRRMLTGAFTVKRVRSLRPMIERIVSDRLDAVEQAGAGADLVQLFSTPIPTLVICELLGVPYADRADFQHRAQVGLDVNTSRETQIRNLAEMDEYMATLIASHRESPGDNLLGSVVREHGDELTDDELVGIGNMLLIAGHETTASMLSASTTLLLRNPDQLAVVRDEPDAVDGAVEELLRYCSPATAMPRQAAADMSVRDQEIGEGERVVVSVLAANRDLPEAEERDLDELDVRNPPKHHVTFGYGAHQCLGQQLARMELRIALPALFNRFPTLRFACPEEDIEYRTKALVFGVRNLPVTW</sequence>
<dbReference type="InterPro" id="IPR002397">
    <property type="entry name" value="Cyt_P450_B"/>
</dbReference>
<reference evidence="9" key="1">
    <citation type="submission" date="2016-10" db="EMBL/GenBank/DDBJ databases">
        <authorList>
            <person name="Varghese N."/>
            <person name="Submissions S."/>
        </authorList>
    </citation>
    <scope>NUCLEOTIDE SEQUENCE [LARGE SCALE GENOMIC DNA]</scope>
    <source>
        <strain evidence="9">DSM 45460</strain>
    </source>
</reference>
<name>A0A1G8VDJ3_ACTMZ</name>
<keyword evidence="3 7" id="KW-0479">Metal-binding</keyword>
<evidence type="ECO:0000256" key="5">
    <source>
        <dbReference type="ARBA" id="ARBA00023004"/>
    </source>
</evidence>
<dbReference type="GO" id="GO:0016705">
    <property type="term" value="F:oxidoreductase activity, acting on paired donors, with incorporation or reduction of molecular oxygen"/>
    <property type="evidence" value="ECO:0007669"/>
    <property type="project" value="InterPro"/>
</dbReference>
<evidence type="ECO:0000256" key="2">
    <source>
        <dbReference type="ARBA" id="ARBA00022617"/>
    </source>
</evidence>
<evidence type="ECO:0000313" key="8">
    <source>
        <dbReference type="EMBL" id="SDJ64019.1"/>
    </source>
</evidence>
<dbReference type="GO" id="GO:0004497">
    <property type="term" value="F:monooxygenase activity"/>
    <property type="evidence" value="ECO:0007669"/>
    <property type="project" value="UniProtKB-KW"/>
</dbReference>
<dbReference type="FunFam" id="1.10.630.10:FF:000018">
    <property type="entry name" value="Cytochrome P450 monooxygenase"/>
    <property type="match status" value="1"/>
</dbReference>
<dbReference type="AlphaFoldDB" id="A0A1G8VDJ3"/>
<keyword evidence="6 7" id="KW-0503">Monooxygenase</keyword>
<dbReference type="PANTHER" id="PTHR46696">
    <property type="entry name" value="P450, PUTATIVE (EUROFUNG)-RELATED"/>
    <property type="match status" value="1"/>
</dbReference>
<evidence type="ECO:0000256" key="7">
    <source>
        <dbReference type="RuleBase" id="RU000461"/>
    </source>
</evidence>
<organism evidence="8 9">
    <name type="scientific">Actinopolyspora mzabensis</name>
    <dbReference type="NCBI Taxonomy" id="995066"/>
    <lineage>
        <taxon>Bacteria</taxon>
        <taxon>Bacillati</taxon>
        <taxon>Actinomycetota</taxon>
        <taxon>Actinomycetes</taxon>
        <taxon>Actinopolysporales</taxon>
        <taxon>Actinopolysporaceae</taxon>
        <taxon>Actinopolyspora</taxon>
    </lineage>
</organism>
<dbReference type="SUPFAM" id="SSF48264">
    <property type="entry name" value="Cytochrome P450"/>
    <property type="match status" value="1"/>
</dbReference>
<protein>
    <submittedName>
        <fullName evidence="8">Cytochrome P450</fullName>
    </submittedName>
</protein>